<dbReference type="EMBL" id="PGUY01000018">
    <property type="protein sequence ID" value="PLT30678.1"/>
    <property type="molecule type" value="Genomic_DNA"/>
</dbReference>
<reference evidence="2 3" key="1">
    <citation type="submission" date="2017-11" db="EMBL/GenBank/DDBJ databases">
        <title>Comparitive Functional Genomics of Dry Heat Resistant strains isolated from the Viking Spacecraft.</title>
        <authorList>
            <person name="Seuylemezian A."/>
            <person name="Cooper K."/>
            <person name="Vaishampayan P."/>
        </authorList>
    </citation>
    <scope>NUCLEOTIDE SEQUENCE [LARGE SCALE GENOMIC DNA]</scope>
    <source>
        <strain evidence="2 3">V1-29</strain>
    </source>
</reference>
<sequence length="189" mass="21351">MKTAISKVTQEYADLTEDGFVGDGQANLKHHGGPDRAVCFYPYERYSYWEERFKQKLSLPAFGENATVSGMLEQEMYIGDVLQLGDAVVQISEGRIPCATVSMQNNQPEFLKKLLDTGYTGYFARVIKAGRVEKGSDIVLLDRKQEAVSVLYANRVMFRDQDDIEGARTVIEAEGLGKGWRNRLEKRIQ</sequence>
<protein>
    <submittedName>
        <fullName evidence="2">MOSC domain-containing protein</fullName>
    </submittedName>
</protein>
<gene>
    <name evidence="2" type="ORF">CUU66_06530</name>
</gene>
<dbReference type="PROSITE" id="PS51340">
    <property type="entry name" value="MOSC"/>
    <property type="match status" value="1"/>
</dbReference>
<evidence type="ECO:0000259" key="1">
    <source>
        <dbReference type="PROSITE" id="PS51340"/>
    </source>
</evidence>
<dbReference type="PANTHER" id="PTHR30212">
    <property type="entry name" value="PROTEIN YIIM"/>
    <property type="match status" value="1"/>
</dbReference>
<proteinExistence type="predicted"/>
<dbReference type="SUPFAM" id="SSF50800">
    <property type="entry name" value="PK beta-barrel domain-like"/>
    <property type="match status" value="1"/>
</dbReference>
<dbReference type="InterPro" id="IPR005302">
    <property type="entry name" value="MoCF_Sase_C"/>
</dbReference>
<dbReference type="GO" id="GO:0030170">
    <property type="term" value="F:pyridoxal phosphate binding"/>
    <property type="evidence" value="ECO:0007669"/>
    <property type="project" value="InterPro"/>
</dbReference>
<dbReference type="Gene3D" id="2.40.33.20">
    <property type="entry name" value="PK beta-barrel domain-like"/>
    <property type="match status" value="1"/>
</dbReference>
<dbReference type="GO" id="GO:0003824">
    <property type="term" value="F:catalytic activity"/>
    <property type="evidence" value="ECO:0007669"/>
    <property type="project" value="InterPro"/>
</dbReference>
<name>A0A2N5M8I4_9BACI</name>
<keyword evidence="3" id="KW-1185">Reference proteome</keyword>
<dbReference type="GO" id="GO:0030151">
    <property type="term" value="F:molybdenum ion binding"/>
    <property type="evidence" value="ECO:0007669"/>
    <property type="project" value="InterPro"/>
</dbReference>
<feature type="domain" description="MOSC" evidence="1">
    <location>
        <begin position="7"/>
        <end position="141"/>
    </location>
</feature>
<dbReference type="InterPro" id="IPR052353">
    <property type="entry name" value="Benzoxazolinone_Detox_Enz"/>
</dbReference>
<dbReference type="Pfam" id="PF03473">
    <property type="entry name" value="MOSC"/>
    <property type="match status" value="1"/>
</dbReference>
<organism evidence="2 3">
    <name type="scientific">Peribacillus deserti</name>
    <dbReference type="NCBI Taxonomy" id="673318"/>
    <lineage>
        <taxon>Bacteria</taxon>
        <taxon>Bacillati</taxon>
        <taxon>Bacillota</taxon>
        <taxon>Bacilli</taxon>
        <taxon>Bacillales</taxon>
        <taxon>Bacillaceae</taxon>
        <taxon>Peribacillus</taxon>
    </lineage>
</organism>
<dbReference type="InterPro" id="IPR005163">
    <property type="entry name" value="Tri_helical_YiiM-like"/>
</dbReference>
<accession>A0A2N5M8I4</accession>
<dbReference type="InterPro" id="IPR011037">
    <property type="entry name" value="Pyrv_Knase-like_insert_dom_sf"/>
</dbReference>
<dbReference type="AlphaFoldDB" id="A0A2N5M8I4"/>
<dbReference type="PANTHER" id="PTHR30212:SF2">
    <property type="entry name" value="PROTEIN YIIM"/>
    <property type="match status" value="1"/>
</dbReference>
<evidence type="ECO:0000313" key="3">
    <source>
        <dbReference type="Proteomes" id="UP000234748"/>
    </source>
</evidence>
<dbReference type="Proteomes" id="UP000234748">
    <property type="component" value="Unassembled WGS sequence"/>
</dbReference>
<comment type="caution">
    <text evidence="2">The sequence shown here is derived from an EMBL/GenBank/DDBJ whole genome shotgun (WGS) entry which is preliminary data.</text>
</comment>
<dbReference type="Pfam" id="PF03475">
    <property type="entry name" value="YiiM_3-alpha"/>
    <property type="match status" value="1"/>
</dbReference>
<dbReference type="OrthoDB" id="9786134at2"/>
<evidence type="ECO:0000313" key="2">
    <source>
        <dbReference type="EMBL" id="PLT30678.1"/>
    </source>
</evidence>